<dbReference type="InterPro" id="IPR013785">
    <property type="entry name" value="Aldolase_TIM"/>
</dbReference>
<dbReference type="Pfam" id="PF02581">
    <property type="entry name" value="TMP-TENI"/>
    <property type="match status" value="1"/>
</dbReference>
<dbReference type="SUPFAM" id="SSF51391">
    <property type="entry name" value="Thiamin phosphate synthase"/>
    <property type="match status" value="1"/>
</dbReference>
<evidence type="ECO:0000256" key="7">
    <source>
        <dbReference type="ARBA" id="ARBA00047851"/>
    </source>
</evidence>
<reference evidence="13 14" key="1">
    <citation type="journal article" date="2020" name="Microorganisms">
        <title>New Insight into Antimicrobial Compounds from Food and Marine-Sourced Carnobacterium Species through Phenotype and Genome Analyses.</title>
        <authorList>
            <person name="Begrem S."/>
            <person name="Ivaniuk F."/>
            <person name="Gigout-Chevalier F."/>
            <person name="Kolypczuk L."/>
            <person name="Bonnetot S."/>
            <person name="Leroi F."/>
            <person name="Grovel O."/>
            <person name="Delbarre-Ladrat C."/>
            <person name="Passerini D."/>
        </authorList>
    </citation>
    <scope>NUCLEOTIDE SEQUENCE [LARGE SCALE GENOMIC DNA]</scope>
    <source>
        <strain evidence="13 14">MIP2551</strain>
    </source>
</reference>
<evidence type="ECO:0000256" key="4">
    <source>
        <dbReference type="ARBA" id="ARBA00022842"/>
    </source>
</evidence>
<dbReference type="GO" id="GO:0004789">
    <property type="term" value="F:thiamine-phosphate diphosphorylase activity"/>
    <property type="evidence" value="ECO:0007669"/>
    <property type="project" value="UniProtKB-EC"/>
</dbReference>
<evidence type="ECO:0000259" key="12">
    <source>
        <dbReference type="Pfam" id="PF02581"/>
    </source>
</evidence>
<evidence type="ECO:0000256" key="6">
    <source>
        <dbReference type="ARBA" id="ARBA00047334"/>
    </source>
</evidence>
<dbReference type="PANTHER" id="PTHR20857:SF15">
    <property type="entry name" value="THIAMINE-PHOSPHATE SYNTHASE"/>
    <property type="match status" value="1"/>
</dbReference>
<feature type="binding site" evidence="9">
    <location>
        <position position="73"/>
    </location>
    <ligand>
        <name>Mg(2+)</name>
        <dbReference type="ChEBI" id="CHEBI:18420"/>
    </ligand>
</feature>
<feature type="binding site" evidence="9">
    <location>
        <begin position="37"/>
        <end position="41"/>
    </location>
    <ligand>
        <name>4-amino-2-methyl-5-(diphosphooxymethyl)pyrimidine</name>
        <dbReference type="ChEBI" id="CHEBI:57841"/>
    </ligand>
</feature>
<comment type="catalytic activity">
    <reaction evidence="8 9 10">
        <text>2-[(2R,5Z)-2-carboxy-4-methylthiazol-5(2H)-ylidene]ethyl phosphate + 4-amino-2-methyl-5-(diphosphooxymethyl)pyrimidine + 2 H(+) = thiamine phosphate + CO2 + diphosphate</text>
        <dbReference type="Rhea" id="RHEA:47844"/>
        <dbReference type="ChEBI" id="CHEBI:15378"/>
        <dbReference type="ChEBI" id="CHEBI:16526"/>
        <dbReference type="ChEBI" id="CHEBI:33019"/>
        <dbReference type="ChEBI" id="CHEBI:37575"/>
        <dbReference type="ChEBI" id="CHEBI:57841"/>
        <dbReference type="ChEBI" id="CHEBI:62899"/>
        <dbReference type="EC" id="2.5.1.3"/>
    </reaction>
</comment>
<evidence type="ECO:0000313" key="14">
    <source>
        <dbReference type="Proteomes" id="UP000638836"/>
    </source>
</evidence>
<evidence type="ECO:0000256" key="8">
    <source>
        <dbReference type="ARBA" id="ARBA00047883"/>
    </source>
</evidence>
<comment type="pathway">
    <text evidence="1 9 11">Cofactor biosynthesis; thiamine diphosphate biosynthesis; thiamine phosphate from 4-amino-2-methyl-5-diphosphomethylpyrimidine and 4-methyl-5-(2-phosphoethyl)-thiazole: step 1/1.</text>
</comment>
<feature type="binding site" evidence="9">
    <location>
        <begin position="136"/>
        <end position="138"/>
    </location>
    <ligand>
        <name>2-[(2R,5Z)-2-carboxy-4-methylthiazol-5(2H)-ylidene]ethyl phosphate</name>
        <dbReference type="ChEBI" id="CHEBI:62899"/>
    </ligand>
</feature>
<feature type="binding site" evidence="9">
    <location>
        <position position="139"/>
    </location>
    <ligand>
        <name>4-amino-2-methyl-5-(diphosphooxymethyl)pyrimidine</name>
        <dbReference type="ChEBI" id="CHEBI:57841"/>
    </ligand>
</feature>
<protein>
    <recommendedName>
        <fullName evidence="9">Thiamine-phosphate synthase</fullName>
        <shortName evidence="9">TP synthase</shortName>
        <shortName evidence="9">TPS</shortName>
        <ecNumber evidence="9">2.5.1.3</ecNumber>
    </recommendedName>
    <alternativeName>
        <fullName evidence="9">Thiamine-phosphate pyrophosphorylase</fullName>
        <shortName evidence="9">TMP pyrophosphorylase</shortName>
        <shortName evidence="9">TMP-PPase</shortName>
    </alternativeName>
</protein>
<evidence type="ECO:0000256" key="1">
    <source>
        <dbReference type="ARBA" id="ARBA00005165"/>
    </source>
</evidence>
<proteinExistence type="inferred from homology"/>
<comment type="catalytic activity">
    <reaction evidence="7 9 10">
        <text>2-(2-carboxy-4-methylthiazol-5-yl)ethyl phosphate + 4-amino-2-methyl-5-(diphosphooxymethyl)pyrimidine + 2 H(+) = thiamine phosphate + CO2 + diphosphate</text>
        <dbReference type="Rhea" id="RHEA:47848"/>
        <dbReference type="ChEBI" id="CHEBI:15378"/>
        <dbReference type="ChEBI" id="CHEBI:16526"/>
        <dbReference type="ChEBI" id="CHEBI:33019"/>
        <dbReference type="ChEBI" id="CHEBI:37575"/>
        <dbReference type="ChEBI" id="CHEBI:57841"/>
        <dbReference type="ChEBI" id="CHEBI:62890"/>
        <dbReference type="EC" id="2.5.1.3"/>
    </reaction>
</comment>
<dbReference type="NCBIfam" id="TIGR00693">
    <property type="entry name" value="thiE"/>
    <property type="match status" value="1"/>
</dbReference>
<dbReference type="RefSeq" id="WP_187948832.1">
    <property type="nucleotide sequence ID" value="NZ_WNJQ01000005.1"/>
</dbReference>
<feature type="binding site" evidence="9">
    <location>
        <position position="92"/>
    </location>
    <ligand>
        <name>Mg(2+)</name>
        <dbReference type="ChEBI" id="CHEBI:18420"/>
    </ligand>
</feature>
<feature type="binding site" evidence="9">
    <location>
        <position position="168"/>
    </location>
    <ligand>
        <name>2-[(2R,5Z)-2-carboxy-4-methylthiazol-5(2H)-ylidene]ethyl phosphate</name>
        <dbReference type="ChEBI" id="CHEBI:62899"/>
    </ligand>
</feature>
<keyword evidence="2 9" id="KW-0808">Transferase</keyword>
<keyword evidence="5 9" id="KW-0784">Thiamine biosynthesis</keyword>
<sequence>MNCNILNVYFIMGTINCRKDPLETLEEALQAGITCFQLREKGEGSLTGKAYEEFARACQKMCQAYQVPFIVNDDVELAFKLNADGFHIGQEDLALPIFREKAKGKIVGVSVHNSREMEQAILNGADYVGIGPLYKTQSKKDAKPPAGLYFLKAIRKQSANFPIVGIGGITEENANAVRSSGADGVSVISVICHSEDIGQTVKNLLSKKKIN</sequence>
<evidence type="ECO:0000256" key="3">
    <source>
        <dbReference type="ARBA" id="ARBA00022723"/>
    </source>
</evidence>
<evidence type="ECO:0000256" key="5">
    <source>
        <dbReference type="ARBA" id="ARBA00022977"/>
    </source>
</evidence>
<dbReference type="PANTHER" id="PTHR20857">
    <property type="entry name" value="THIAMINE-PHOSPHATE PYROPHOSPHORYLASE"/>
    <property type="match status" value="1"/>
</dbReference>
<accession>A0ABR7TDN1</accession>
<comment type="cofactor">
    <cofactor evidence="9">
        <name>Mg(2+)</name>
        <dbReference type="ChEBI" id="CHEBI:18420"/>
    </cofactor>
    <text evidence="9">Binds 1 Mg(2+) ion per subunit.</text>
</comment>
<keyword evidence="4 9" id="KW-0460">Magnesium</keyword>
<organism evidence="13 14">
    <name type="scientific">Carnobacterium inhibens</name>
    <dbReference type="NCBI Taxonomy" id="147709"/>
    <lineage>
        <taxon>Bacteria</taxon>
        <taxon>Bacillati</taxon>
        <taxon>Bacillota</taxon>
        <taxon>Bacilli</taxon>
        <taxon>Lactobacillales</taxon>
        <taxon>Carnobacteriaceae</taxon>
        <taxon>Carnobacterium</taxon>
    </lineage>
</organism>
<name>A0ABR7TDN1_9LACT</name>
<keyword evidence="3 9" id="KW-0479">Metal-binding</keyword>
<dbReference type="EMBL" id="WNJQ01000005">
    <property type="protein sequence ID" value="MBC9825565.1"/>
    <property type="molecule type" value="Genomic_DNA"/>
</dbReference>
<feature type="domain" description="Thiamine phosphate synthase/TenI" evidence="12">
    <location>
        <begin position="8"/>
        <end position="191"/>
    </location>
</feature>
<evidence type="ECO:0000313" key="13">
    <source>
        <dbReference type="EMBL" id="MBC9825565.1"/>
    </source>
</evidence>
<feature type="binding site" evidence="9">
    <location>
        <begin position="188"/>
        <end position="189"/>
    </location>
    <ligand>
        <name>2-[(2R,5Z)-2-carboxy-4-methylthiazol-5(2H)-ylidene]ethyl phosphate</name>
        <dbReference type="ChEBI" id="CHEBI:62899"/>
    </ligand>
</feature>
<evidence type="ECO:0000256" key="9">
    <source>
        <dbReference type="HAMAP-Rule" id="MF_00097"/>
    </source>
</evidence>
<comment type="caution">
    <text evidence="13">The sequence shown here is derived from an EMBL/GenBank/DDBJ whole genome shotgun (WGS) entry which is preliminary data.</text>
</comment>
<dbReference type="InterPro" id="IPR034291">
    <property type="entry name" value="TMP_synthase"/>
</dbReference>
<comment type="similarity">
    <text evidence="9 10">Belongs to the thiamine-phosphate synthase family.</text>
</comment>
<evidence type="ECO:0000256" key="2">
    <source>
        <dbReference type="ARBA" id="ARBA00022679"/>
    </source>
</evidence>
<feature type="binding site" evidence="9">
    <location>
        <position position="110"/>
    </location>
    <ligand>
        <name>4-amino-2-methyl-5-(diphosphooxymethyl)pyrimidine</name>
        <dbReference type="ChEBI" id="CHEBI:57841"/>
    </ligand>
</feature>
<dbReference type="CDD" id="cd00564">
    <property type="entry name" value="TMP_TenI"/>
    <property type="match status" value="1"/>
</dbReference>
<gene>
    <name evidence="9" type="primary">thiE</name>
    <name evidence="13" type="ORF">GLO26_06980</name>
</gene>
<feature type="binding site" evidence="9">
    <location>
        <position position="72"/>
    </location>
    <ligand>
        <name>4-amino-2-methyl-5-(diphosphooxymethyl)pyrimidine</name>
        <dbReference type="ChEBI" id="CHEBI:57841"/>
    </ligand>
</feature>
<evidence type="ECO:0000256" key="10">
    <source>
        <dbReference type="RuleBase" id="RU003826"/>
    </source>
</evidence>
<dbReference type="EC" id="2.5.1.3" evidence="9"/>
<dbReference type="InterPro" id="IPR022998">
    <property type="entry name" value="ThiamineP_synth_TenI"/>
</dbReference>
<comment type="catalytic activity">
    <reaction evidence="6 9 10">
        <text>4-methyl-5-(2-phosphooxyethyl)-thiazole + 4-amino-2-methyl-5-(diphosphooxymethyl)pyrimidine + H(+) = thiamine phosphate + diphosphate</text>
        <dbReference type="Rhea" id="RHEA:22328"/>
        <dbReference type="ChEBI" id="CHEBI:15378"/>
        <dbReference type="ChEBI" id="CHEBI:33019"/>
        <dbReference type="ChEBI" id="CHEBI:37575"/>
        <dbReference type="ChEBI" id="CHEBI:57841"/>
        <dbReference type="ChEBI" id="CHEBI:58296"/>
        <dbReference type="EC" id="2.5.1.3"/>
    </reaction>
</comment>
<dbReference type="HAMAP" id="MF_00097">
    <property type="entry name" value="TMP_synthase"/>
    <property type="match status" value="1"/>
</dbReference>
<keyword evidence="14" id="KW-1185">Reference proteome</keyword>
<comment type="function">
    <text evidence="9">Condenses 4-methyl-5-(beta-hydroxyethyl)thiazole monophosphate (THZ-P) and 2-methyl-4-amino-5-hydroxymethyl pyrimidine pyrophosphate (HMP-PP) to form thiamine monophosphate (TMP).</text>
</comment>
<evidence type="ECO:0000256" key="11">
    <source>
        <dbReference type="RuleBase" id="RU004253"/>
    </source>
</evidence>
<dbReference type="Gene3D" id="3.20.20.70">
    <property type="entry name" value="Aldolase class I"/>
    <property type="match status" value="1"/>
</dbReference>
<dbReference type="Proteomes" id="UP000638836">
    <property type="component" value="Unassembled WGS sequence"/>
</dbReference>
<dbReference type="InterPro" id="IPR036206">
    <property type="entry name" value="ThiamineP_synth_sf"/>
</dbReference>